<dbReference type="GeneID" id="20705593"/>
<name>G2X2T6_VERDV</name>
<reference evidence="1 2" key="1">
    <citation type="submission" date="2008-03" db="EMBL/GenBank/DDBJ databases">
        <title>The Genome Sequence of Verticillium dahliae VdLs.17.</title>
        <authorList>
            <consortium name="The Broad Institute Genome Sequencing Platform"/>
            <person name="Ma L.-J.J."/>
            <person name="Klosterman S.J."/>
            <person name="Subbarao K."/>
            <person name="Dobinson K."/>
            <person name="Veronese P."/>
            <person name="Kang S."/>
            <person name="Gold S.E."/>
            <person name="Young S."/>
            <person name="Jaffe D."/>
            <person name="Gnerre S."/>
            <person name="Berlin A."/>
            <person name="Heiman D."/>
            <person name="Hepburn T."/>
            <person name="Sykes S."/>
            <person name="Alvarado L."/>
            <person name="Kodira C.D."/>
            <person name="Lander E."/>
            <person name="Galagan J."/>
            <person name="Nusbaum C."/>
            <person name="Birren B."/>
        </authorList>
    </citation>
    <scope>NUCLEOTIDE SEQUENCE [LARGE SCALE GENOMIC DNA]</scope>
    <source>
        <strain evidence="2">VdLs.17 / ATCC MYA-4575 / FGSC 10137</strain>
    </source>
</reference>
<accession>G2X2T6</accession>
<dbReference type="AlphaFoldDB" id="G2X2T6"/>
<evidence type="ECO:0000313" key="2">
    <source>
        <dbReference type="Proteomes" id="UP000001611"/>
    </source>
</evidence>
<proteinExistence type="predicted"/>
<gene>
    <name evidence="1" type="ORF">VDAG_04130</name>
</gene>
<dbReference type="RefSeq" id="XP_009648872.1">
    <property type="nucleotide sequence ID" value="XM_009650577.1"/>
</dbReference>
<protein>
    <submittedName>
        <fullName evidence="1">Uncharacterized protein</fullName>
    </submittedName>
</protein>
<keyword evidence="2" id="KW-1185">Reference proteome</keyword>
<dbReference type="KEGG" id="vda:VDAG_04130"/>
<evidence type="ECO:0000313" key="1">
    <source>
        <dbReference type="EMBL" id="EGY22692.1"/>
    </source>
</evidence>
<organism evidence="1 2">
    <name type="scientific">Verticillium dahliae (strain VdLs.17 / ATCC MYA-4575 / FGSC 10137)</name>
    <name type="common">Verticillium wilt</name>
    <dbReference type="NCBI Taxonomy" id="498257"/>
    <lineage>
        <taxon>Eukaryota</taxon>
        <taxon>Fungi</taxon>
        <taxon>Dikarya</taxon>
        <taxon>Ascomycota</taxon>
        <taxon>Pezizomycotina</taxon>
        <taxon>Sordariomycetes</taxon>
        <taxon>Hypocreomycetidae</taxon>
        <taxon>Glomerellales</taxon>
        <taxon>Plectosphaerellaceae</taxon>
        <taxon>Verticillium</taxon>
    </lineage>
</organism>
<dbReference type="EMBL" id="DS572701">
    <property type="protein sequence ID" value="EGY22692.1"/>
    <property type="molecule type" value="Genomic_DNA"/>
</dbReference>
<dbReference type="InParanoid" id="G2X2T6"/>
<sequence length="48" mass="5055">MASGPPSSASLMLDYIPTCSAAGECEMQSKMPNVAVRPGPVREKCQID</sequence>
<dbReference type="HOGENOM" id="CLU_3160293_0_0_1"/>
<dbReference type="Proteomes" id="UP000001611">
    <property type="component" value="Chromosome 1"/>
</dbReference>